<feature type="region of interest" description="Disordered" evidence="2">
    <location>
        <begin position="1"/>
        <end position="35"/>
    </location>
</feature>
<dbReference type="GeneID" id="39738640"/>
<name>A0A1J1HBZ6_PLARL</name>
<dbReference type="Proteomes" id="UP000220158">
    <property type="component" value="Chromosome 14"/>
</dbReference>
<keyword evidence="1" id="KW-0175">Coiled coil</keyword>
<dbReference type="VEuPathDB" id="PlasmoDB:PRELSG_1420800"/>
<evidence type="ECO:0000313" key="4">
    <source>
        <dbReference type="Proteomes" id="UP000220158"/>
    </source>
</evidence>
<feature type="coiled-coil region" evidence="1">
    <location>
        <begin position="420"/>
        <end position="475"/>
    </location>
</feature>
<feature type="compositionally biased region" description="Basic and acidic residues" evidence="2">
    <location>
        <begin position="167"/>
        <end position="177"/>
    </location>
</feature>
<feature type="region of interest" description="Disordered" evidence="2">
    <location>
        <begin position="158"/>
        <end position="311"/>
    </location>
</feature>
<feature type="compositionally biased region" description="Low complexity" evidence="2">
    <location>
        <begin position="193"/>
        <end position="279"/>
    </location>
</feature>
<dbReference type="OMA" id="HEEGCFT"/>
<proteinExistence type="predicted"/>
<accession>A0A1J1HBZ6</accession>
<gene>
    <name evidence="3" type="ORF">PRELSG_1420800</name>
</gene>
<evidence type="ECO:0000256" key="1">
    <source>
        <dbReference type="SAM" id="Coils"/>
    </source>
</evidence>
<dbReference type="AlphaFoldDB" id="A0A1J1HBZ6"/>
<feature type="compositionally biased region" description="Basic residues" evidence="2">
    <location>
        <begin position="294"/>
        <end position="311"/>
    </location>
</feature>
<dbReference type="RefSeq" id="XP_028535000.1">
    <property type="nucleotide sequence ID" value="XM_028679270.1"/>
</dbReference>
<protein>
    <submittedName>
        <fullName evidence="3">Uncharacterized protein</fullName>
    </submittedName>
</protein>
<reference evidence="3 4" key="1">
    <citation type="submission" date="2015-04" db="EMBL/GenBank/DDBJ databases">
        <authorList>
            <consortium name="Pathogen Informatics"/>
        </authorList>
    </citation>
    <scope>NUCLEOTIDE SEQUENCE [LARGE SCALE GENOMIC DNA]</scope>
    <source>
        <strain evidence="3 4">SGS1</strain>
    </source>
</reference>
<keyword evidence="4" id="KW-1185">Reference proteome</keyword>
<feature type="compositionally biased region" description="Basic and acidic residues" evidence="2">
    <location>
        <begin position="19"/>
        <end position="35"/>
    </location>
</feature>
<evidence type="ECO:0000313" key="3">
    <source>
        <dbReference type="EMBL" id="CRH02480.1"/>
    </source>
</evidence>
<dbReference type="EMBL" id="LN835309">
    <property type="protein sequence ID" value="CRH02480.1"/>
    <property type="molecule type" value="Genomic_DNA"/>
</dbReference>
<feature type="compositionally biased region" description="Basic residues" evidence="2">
    <location>
        <begin position="178"/>
        <end position="189"/>
    </location>
</feature>
<organism evidence="3 4">
    <name type="scientific">Plasmodium relictum</name>
    <dbReference type="NCBI Taxonomy" id="85471"/>
    <lineage>
        <taxon>Eukaryota</taxon>
        <taxon>Sar</taxon>
        <taxon>Alveolata</taxon>
        <taxon>Apicomplexa</taxon>
        <taxon>Aconoidasida</taxon>
        <taxon>Haemosporida</taxon>
        <taxon>Plasmodiidae</taxon>
        <taxon>Plasmodium</taxon>
        <taxon>Plasmodium (Haemamoeba)</taxon>
    </lineage>
</organism>
<evidence type="ECO:0000256" key="2">
    <source>
        <dbReference type="SAM" id="MobiDB-lite"/>
    </source>
</evidence>
<dbReference type="OrthoDB" id="366232at2759"/>
<sequence>MREKSERIVKYHKKYTSQKYKESSDEKDSKDEEEKKKYNNYLSKEITKKSYESLDEKNYLHNNRNNIKIKYKENSKKEINSKRDDITNSLNRKNYNYDKYVDEKYLQKQKYVPNEKNIKKEKVKDNIIKISFDNLKKKDNDVFNELKYDKNEDSYIKKKKRKLLPSFRKEKDMSNEKLKKKKDLKRRKKNDYSKPSKNKSLSISSSDKKSSPSSYTSNESNSSNSSKENSKSSNSSNENSSCSISSNENNSSNSSNENSSSSITESNSSNCSSCESSNLSDDENISSCSSKGNKLTKKKNSKIKKKKKKKKDITGKLEKKEVYDAHIYNSKEMIRLTINILQNYNFLNNFKILYQKLDKKKKVSLENVKDLKLKKKLRHLFRAWNLEKKEEFYRKPSNFRESIFDIFNNLFYYFLSKIDIQKLRQNINKRKNNLIKKEDKENLNILNYNDKLLYYSSKNENINIKNQNVNDLQEDYLYLMQNENNKIKSLREMHEEGYFKNSQHKYKEFLDKHKKIDLWGKNEQEQKFLLNSKNTINERKIFDRETDLCINKFVKKEDYKKLIKNTEEHVNDKFHKTGSKI</sequence>
<dbReference type="KEGG" id="prel:PRELSG_1420800"/>